<dbReference type="InterPro" id="IPR030456">
    <property type="entry name" value="TF_fork_head_CS_2"/>
</dbReference>
<dbReference type="PANTHER" id="PTHR47316">
    <property type="entry name" value="FORKHEAD BOX PROTEIN H1"/>
    <property type="match status" value="1"/>
</dbReference>
<dbReference type="OrthoDB" id="5954824at2759"/>
<reference evidence="7" key="2">
    <citation type="submission" date="2025-09" db="UniProtKB">
        <authorList>
            <consortium name="Ensembl"/>
        </authorList>
    </citation>
    <scope>IDENTIFICATION</scope>
</reference>
<dbReference type="GeneTree" id="ENSGT00940000159537"/>
<dbReference type="SMART" id="SM00339">
    <property type="entry name" value="FH"/>
    <property type="match status" value="1"/>
</dbReference>
<feature type="DNA-binding region" description="Fork-head" evidence="4">
    <location>
        <begin position="113"/>
        <end position="166"/>
    </location>
</feature>
<keyword evidence="8" id="KW-1185">Reference proteome</keyword>
<dbReference type="InterPro" id="IPR052327">
    <property type="entry name" value="Activin_resp_transcr_regulator"/>
</dbReference>
<evidence type="ECO:0000256" key="2">
    <source>
        <dbReference type="ARBA" id="ARBA00023125"/>
    </source>
</evidence>
<evidence type="ECO:0000313" key="8">
    <source>
        <dbReference type="Proteomes" id="UP000694569"/>
    </source>
</evidence>
<feature type="compositionally biased region" description="Low complexity" evidence="5">
    <location>
        <begin position="352"/>
        <end position="363"/>
    </location>
</feature>
<dbReference type="Ensembl" id="ENSLLET00000051098.1">
    <property type="protein sequence ID" value="ENSLLEP00000049182.1"/>
    <property type="gene ID" value="ENSLLEG00000030953.1"/>
</dbReference>
<keyword evidence="4" id="KW-0539">Nucleus</keyword>
<dbReference type="GO" id="GO:0000976">
    <property type="term" value="F:transcription cis-regulatory region binding"/>
    <property type="evidence" value="ECO:0007669"/>
    <property type="project" value="TreeGrafter"/>
</dbReference>
<feature type="compositionally biased region" description="Low complexity" evidence="5">
    <location>
        <begin position="303"/>
        <end position="319"/>
    </location>
</feature>
<dbReference type="PANTHER" id="PTHR47316:SF2">
    <property type="entry name" value="FORKHEAD BOX PROTEIN H1"/>
    <property type="match status" value="1"/>
</dbReference>
<dbReference type="PROSITE" id="PS50039">
    <property type="entry name" value="FORK_HEAD_3"/>
    <property type="match status" value="1"/>
</dbReference>
<evidence type="ECO:0000259" key="6">
    <source>
        <dbReference type="PROSITE" id="PS50039"/>
    </source>
</evidence>
<feature type="domain" description="Fork-head" evidence="6">
    <location>
        <begin position="113"/>
        <end position="166"/>
    </location>
</feature>
<evidence type="ECO:0000256" key="3">
    <source>
        <dbReference type="ARBA" id="ARBA00023163"/>
    </source>
</evidence>
<dbReference type="SUPFAM" id="SSF46785">
    <property type="entry name" value="Winged helix' DNA-binding domain"/>
    <property type="match status" value="1"/>
</dbReference>
<evidence type="ECO:0000256" key="5">
    <source>
        <dbReference type="SAM" id="MobiDB-lite"/>
    </source>
</evidence>
<sequence>MFTGAFCIYVVTVLHVYRRILYIVTVTCLQVHSVYSHYVTCLQVHSVYSQCSFCSKNARVTTALCGSAPSSPTLFPLAPASLILSRGSSRYIYQVSCMIVYTGISPDPFSCFQILKEISIVFPFFTEDYVGWKDSVRHNLSSNTCFRKVLKDPSNPKAKGNFWTVDVTQIPADAMKIQNTAMTRSESKIFAQDLSPFILHGCRYGVDGDALHLTTDCGSPTSSITLGEQPHSTSSTTKLNTSFMIDTLLHDLQDVDLPDLPKTLDNSQILVGNHIWSPRPLLNAPTKSSCLVTSGSLSSSTTSTYVSSSSSLSPASLLYSDDDNEKQKDLSRSPTQKKFPITKRPREDEDSSSTSSDEGGDSPSRSRNALKACDLPTSYTKSVAPNVVAPPSVLPFLPLPHFTYHNCGSRSYMSSPYWGIIPTPNNPDVEHPGPSHPSLDLDSMLRAVPPNKSVFDVMASHPGDLVHPVFISQYLANNAAQPGQSLI</sequence>
<dbReference type="Proteomes" id="UP000694569">
    <property type="component" value="Unplaced"/>
</dbReference>
<evidence type="ECO:0000256" key="4">
    <source>
        <dbReference type="PROSITE-ProRule" id="PRU00089"/>
    </source>
</evidence>
<organism evidence="7 8">
    <name type="scientific">Leptobrachium leishanense</name>
    <name type="common">Leishan spiny toad</name>
    <dbReference type="NCBI Taxonomy" id="445787"/>
    <lineage>
        <taxon>Eukaryota</taxon>
        <taxon>Metazoa</taxon>
        <taxon>Chordata</taxon>
        <taxon>Craniata</taxon>
        <taxon>Vertebrata</taxon>
        <taxon>Euteleostomi</taxon>
        <taxon>Amphibia</taxon>
        <taxon>Batrachia</taxon>
        <taxon>Anura</taxon>
        <taxon>Pelobatoidea</taxon>
        <taxon>Megophryidae</taxon>
        <taxon>Leptobrachium</taxon>
    </lineage>
</organism>
<evidence type="ECO:0000313" key="7">
    <source>
        <dbReference type="Ensembl" id="ENSLLEP00000049182.1"/>
    </source>
</evidence>
<dbReference type="PROSITE" id="PS00658">
    <property type="entry name" value="FORK_HEAD_2"/>
    <property type="match status" value="1"/>
</dbReference>
<dbReference type="Gene3D" id="1.10.10.10">
    <property type="entry name" value="Winged helix-like DNA-binding domain superfamily/Winged helix DNA-binding domain"/>
    <property type="match status" value="1"/>
</dbReference>
<evidence type="ECO:0000256" key="1">
    <source>
        <dbReference type="ARBA" id="ARBA00023015"/>
    </source>
</evidence>
<proteinExistence type="predicted"/>
<keyword evidence="3" id="KW-0804">Transcription</keyword>
<dbReference type="InterPro" id="IPR001766">
    <property type="entry name" value="Fork_head_dom"/>
</dbReference>
<comment type="subcellular location">
    <subcellularLocation>
        <location evidence="4">Nucleus</location>
    </subcellularLocation>
</comment>
<dbReference type="GO" id="GO:0001228">
    <property type="term" value="F:DNA-binding transcription activator activity, RNA polymerase II-specific"/>
    <property type="evidence" value="ECO:0007669"/>
    <property type="project" value="TreeGrafter"/>
</dbReference>
<protein>
    <recommendedName>
        <fullName evidence="6">Fork-head domain-containing protein</fullName>
    </recommendedName>
</protein>
<dbReference type="InterPro" id="IPR036388">
    <property type="entry name" value="WH-like_DNA-bd_sf"/>
</dbReference>
<dbReference type="GO" id="GO:0007179">
    <property type="term" value="P:transforming growth factor beta receptor signaling pathway"/>
    <property type="evidence" value="ECO:0007669"/>
    <property type="project" value="TreeGrafter"/>
</dbReference>
<accession>A0A8C5RA08</accession>
<name>A0A8C5RA08_9ANUR</name>
<keyword evidence="2 4" id="KW-0238">DNA-binding</keyword>
<dbReference type="AlphaFoldDB" id="A0A8C5RA08"/>
<dbReference type="GO" id="GO:0032444">
    <property type="term" value="C:activin responsive factor complex"/>
    <property type="evidence" value="ECO:0007669"/>
    <property type="project" value="TreeGrafter"/>
</dbReference>
<feature type="region of interest" description="Disordered" evidence="5">
    <location>
        <begin position="303"/>
        <end position="369"/>
    </location>
</feature>
<keyword evidence="1" id="KW-0805">Transcription regulation</keyword>
<dbReference type="InterPro" id="IPR036390">
    <property type="entry name" value="WH_DNA-bd_sf"/>
</dbReference>
<dbReference type="Pfam" id="PF00250">
    <property type="entry name" value="Forkhead"/>
    <property type="match status" value="1"/>
</dbReference>
<reference evidence="7" key="1">
    <citation type="submission" date="2025-08" db="UniProtKB">
        <authorList>
            <consortium name="Ensembl"/>
        </authorList>
    </citation>
    <scope>IDENTIFICATION</scope>
</reference>